<comment type="similarity">
    <text evidence="1 2">Belongs to the small heat shock protein (HSP20) family.</text>
</comment>
<dbReference type="Pfam" id="PF00011">
    <property type="entry name" value="HSP20"/>
    <property type="match status" value="1"/>
</dbReference>
<evidence type="ECO:0000313" key="5">
    <source>
        <dbReference type="Proteomes" id="UP001549691"/>
    </source>
</evidence>
<dbReference type="SUPFAM" id="SSF49764">
    <property type="entry name" value="HSP20-like chaperones"/>
    <property type="match status" value="1"/>
</dbReference>
<dbReference type="EMBL" id="JBEWZI010000014">
    <property type="protein sequence ID" value="MET7015206.1"/>
    <property type="molecule type" value="Genomic_DNA"/>
</dbReference>
<dbReference type="InterPro" id="IPR008978">
    <property type="entry name" value="HSP20-like_chaperone"/>
</dbReference>
<dbReference type="CDD" id="cd06464">
    <property type="entry name" value="ACD_sHsps-like"/>
    <property type="match status" value="1"/>
</dbReference>
<dbReference type="PROSITE" id="PS01031">
    <property type="entry name" value="SHSP"/>
    <property type="match status" value="1"/>
</dbReference>
<evidence type="ECO:0000313" key="4">
    <source>
        <dbReference type="EMBL" id="MET7015206.1"/>
    </source>
</evidence>
<feature type="domain" description="SHSP" evidence="3">
    <location>
        <begin position="25"/>
        <end position="138"/>
    </location>
</feature>
<organism evidence="4 5">
    <name type="scientific">Uliginosibacterium flavum</name>
    <dbReference type="NCBI Taxonomy" id="1396831"/>
    <lineage>
        <taxon>Bacteria</taxon>
        <taxon>Pseudomonadati</taxon>
        <taxon>Pseudomonadota</taxon>
        <taxon>Betaproteobacteria</taxon>
        <taxon>Rhodocyclales</taxon>
        <taxon>Zoogloeaceae</taxon>
        <taxon>Uliginosibacterium</taxon>
    </lineage>
</organism>
<reference evidence="4 5" key="1">
    <citation type="submission" date="2024-07" db="EMBL/GenBank/DDBJ databases">
        <title>Uliginosibacterium flavum JJ3220;KACC:17644.</title>
        <authorList>
            <person name="Kim M.K."/>
        </authorList>
    </citation>
    <scope>NUCLEOTIDE SEQUENCE [LARGE SCALE GENOMIC DNA]</scope>
    <source>
        <strain evidence="4 5">KACC:17644</strain>
    </source>
</reference>
<dbReference type="Gene3D" id="2.60.40.790">
    <property type="match status" value="1"/>
</dbReference>
<gene>
    <name evidence="4" type="ORF">ABXR19_13505</name>
</gene>
<dbReference type="InterPro" id="IPR002068">
    <property type="entry name" value="A-crystallin/Hsp20_dom"/>
</dbReference>
<dbReference type="RefSeq" id="WP_354601667.1">
    <property type="nucleotide sequence ID" value="NZ_JBEWZI010000014.1"/>
</dbReference>
<evidence type="ECO:0000256" key="1">
    <source>
        <dbReference type="PROSITE-ProRule" id="PRU00285"/>
    </source>
</evidence>
<dbReference type="Proteomes" id="UP001549691">
    <property type="component" value="Unassembled WGS sequence"/>
</dbReference>
<accession>A0ABV2TMQ0</accession>
<comment type="caution">
    <text evidence="4">The sequence shown here is derived from an EMBL/GenBank/DDBJ whole genome shotgun (WGS) entry which is preliminary data.</text>
</comment>
<evidence type="ECO:0000256" key="2">
    <source>
        <dbReference type="RuleBase" id="RU003616"/>
    </source>
</evidence>
<protein>
    <submittedName>
        <fullName evidence="4">Hsp20/alpha crystallin family protein</fullName>
    </submittedName>
</protein>
<evidence type="ECO:0000259" key="3">
    <source>
        <dbReference type="PROSITE" id="PS01031"/>
    </source>
</evidence>
<dbReference type="InterPro" id="IPR031107">
    <property type="entry name" value="Small_HSP"/>
</dbReference>
<sequence length="138" mass="15467">MANIVRTDPLEDLFRGFFVRPLDVGANWWDAPSVKLDVREAGDTYMIEAELPGMKKEDIHVQIDGSVVSITGERKQEREVKEGERLLRMERSYGKVSRSFDMGADLDDAHAVAKFHDGVLELKLPKKAGVKAKQLAIA</sequence>
<keyword evidence="5" id="KW-1185">Reference proteome</keyword>
<dbReference type="PANTHER" id="PTHR11527">
    <property type="entry name" value="HEAT-SHOCK PROTEIN 20 FAMILY MEMBER"/>
    <property type="match status" value="1"/>
</dbReference>
<proteinExistence type="inferred from homology"/>
<name>A0ABV2TMQ0_9RHOO</name>